<dbReference type="Proteomes" id="UP001596004">
    <property type="component" value="Unassembled WGS sequence"/>
</dbReference>
<keyword evidence="3" id="KW-1185">Reference proteome</keyword>
<keyword evidence="1" id="KW-0732">Signal</keyword>
<name>A0ABV9C8C2_9ACTN</name>
<protein>
    <submittedName>
        <fullName evidence="2">Uncharacterized protein</fullName>
    </submittedName>
</protein>
<evidence type="ECO:0000256" key="1">
    <source>
        <dbReference type="SAM" id="SignalP"/>
    </source>
</evidence>
<gene>
    <name evidence="2" type="ORF">ACFO60_00825</name>
</gene>
<reference evidence="3" key="1">
    <citation type="journal article" date="2019" name="Int. J. Syst. Evol. Microbiol.">
        <title>The Global Catalogue of Microorganisms (GCM) 10K type strain sequencing project: providing services to taxonomists for standard genome sequencing and annotation.</title>
        <authorList>
            <consortium name="The Broad Institute Genomics Platform"/>
            <consortium name="The Broad Institute Genome Sequencing Center for Infectious Disease"/>
            <person name="Wu L."/>
            <person name="Ma J."/>
        </authorList>
    </citation>
    <scope>NUCLEOTIDE SEQUENCE [LARGE SCALE GENOMIC DNA]</scope>
    <source>
        <strain evidence="3">CGMCC 4.7132</strain>
    </source>
</reference>
<accession>A0ABV9C8C2</accession>
<sequence>MSIVRGISNGAAAALIGAAGIVALTASPAHAAVDPASCTYSFNLSIPQVAATCIDPTPTRWYLRARCDTFRGTFVYVNGTLVYGPGTGTSLARCPSRTELGDYTLVNL</sequence>
<proteinExistence type="predicted"/>
<evidence type="ECO:0000313" key="3">
    <source>
        <dbReference type="Proteomes" id="UP001596004"/>
    </source>
</evidence>
<dbReference type="RefSeq" id="WP_380835695.1">
    <property type="nucleotide sequence ID" value="NZ_JBHSFP010000001.1"/>
</dbReference>
<feature type="signal peptide" evidence="1">
    <location>
        <begin position="1"/>
        <end position="31"/>
    </location>
</feature>
<evidence type="ECO:0000313" key="2">
    <source>
        <dbReference type="EMBL" id="MFC4529289.1"/>
    </source>
</evidence>
<dbReference type="EMBL" id="JBHSFP010000001">
    <property type="protein sequence ID" value="MFC4529289.1"/>
    <property type="molecule type" value="Genomic_DNA"/>
</dbReference>
<organism evidence="2 3">
    <name type="scientific">Sphaerisporangium dianthi</name>
    <dbReference type="NCBI Taxonomy" id="1436120"/>
    <lineage>
        <taxon>Bacteria</taxon>
        <taxon>Bacillati</taxon>
        <taxon>Actinomycetota</taxon>
        <taxon>Actinomycetes</taxon>
        <taxon>Streptosporangiales</taxon>
        <taxon>Streptosporangiaceae</taxon>
        <taxon>Sphaerisporangium</taxon>
    </lineage>
</organism>
<feature type="chain" id="PRO_5046399083" evidence="1">
    <location>
        <begin position="32"/>
        <end position="108"/>
    </location>
</feature>
<comment type="caution">
    <text evidence="2">The sequence shown here is derived from an EMBL/GenBank/DDBJ whole genome shotgun (WGS) entry which is preliminary data.</text>
</comment>